<evidence type="ECO:0000313" key="5">
    <source>
        <dbReference type="Proteomes" id="UP000182680"/>
    </source>
</evidence>
<keyword evidence="1" id="KW-0808">Transferase</keyword>
<dbReference type="RefSeq" id="WP_072312117.1">
    <property type="nucleotide sequence ID" value="NZ_FPIW01000038.1"/>
</dbReference>
<evidence type="ECO:0000256" key="1">
    <source>
        <dbReference type="ARBA" id="ARBA00022679"/>
    </source>
</evidence>
<dbReference type="InterPro" id="IPR011611">
    <property type="entry name" value="PfkB_dom"/>
</dbReference>
<dbReference type="AlphaFoldDB" id="A0AA94HTS3"/>
<protein>
    <submittedName>
        <fullName evidence="4">Adenosine kinase</fullName>
    </submittedName>
</protein>
<proteinExistence type="predicted"/>
<dbReference type="Proteomes" id="UP000182680">
    <property type="component" value="Unassembled WGS sequence"/>
</dbReference>
<feature type="domain" description="Carbohydrate kinase PfkB" evidence="3">
    <location>
        <begin position="40"/>
        <end position="292"/>
    </location>
</feature>
<dbReference type="InterPro" id="IPR029056">
    <property type="entry name" value="Ribokinase-like"/>
</dbReference>
<evidence type="ECO:0000256" key="2">
    <source>
        <dbReference type="ARBA" id="ARBA00022777"/>
    </source>
</evidence>
<accession>A0AA94HTS3</accession>
<dbReference type="CDD" id="cd01942">
    <property type="entry name" value="ribokinase_group_A"/>
    <property type="match status" value="1"/>
</dbReference>
<dbReference type="PROSITE" id="PS00584">
    <property type="entry name" value="PFKB_KINASES_2"/>
    <property type="match status" value="1"/>
</dbReference>
<reference evidence="5" key="1">
    <citation type="submission" date="2016-11" db="EMBL/GenBank/DDBJ databases">
        <authorList>
            <person name="Jaros S."/>
            <person name="Januszkiewicz K."/>
            <person name="Wedrychowicz H."/>
        </authorList>
    </citation>
    <scope>NUCLEOTIDE SEQUENCE [LARGE SCALE GENOMIC DNA]</scope>
    <source>
        <strain evidence="5">DSM 7057</strain>
    </source>
</reference>
<dbReference type="GO" id="GO:0016301">
    <property type="term" value="F:kinase activity"/>
    <property type="evidence" value="ECO:0007669"/>
    <property type="project" value="UniProtKB-KW"/>
</dbReference>
<evidence type="ECO:0000313" key="4">
    <source>
        <dbReference type="EMBL" id="SFW58959.1"/>
    </source>
</evidence>
<organism evidence="4 5">
    <name type="scientific">Desulfovibrio desulfuricans</name>
    <dbReference type="NCBI Taxonomy" id="876"/>
    <lineage>
        <taxon>Bacteria</taxon>
        <taxon>Pseudomonadati</taxon>
        <taxon>Thermodesulfobacteriota</taxon>
        <taxon>Desulfovibrionia</taxon>
        <taxon>Desulfovibrionales</taxon>
        <taxon>Desulfovibrionaceae</taxon>
        <taxon>Desulfovibrio</taxon>
    </lineage>
</organism>
<dbReference type="SUPFAM" id="SSF53613">
    <property type="entry name" value="Ribokinase-like"/>
    <property type="match status" value="1"/>
</dbReference>
<name>A0AA94HTS3_DESDE</name>
<dbReference type="PANTHER" id="PTHR10584">
    <property type="entry name" value="SUGAR KINASE"/>
    <property type="match status" value="1"/>
</dbReference>
<gene>
    <name evidence="4" type="ORF">SAMN02910291_01986</name>
</gene>
<dbReference type="Gene3D" id="3.40.1190.20">
    <property type="match status" value="1"/>
</dbReference>
<dbReference type="InterPro" id="IPR002173">
    <property type="entry name" value="Carboh/pur_kinase_PfkB_CS"/>
</dbReference>
<dbReference type="PANTHER" id="PTHR10584:SF166">
    <property type="entry name" value="RIBOKINASE"/>
    <property type="match status" value="1"/>
</dbReference>
<keyword evidence="2 4" id="KW-0418">Kinase</keyword>
<evidence type="ECO:0000259" key="3">
    <source>
        <dbReference type="Pfam" id="PF00294"/>
    </source>
</evidence>
<sequence>MSIYVSGSLAFDRIMTFPGNFQDHILMDKLHMINVSFMVDGMDERRGGCAGNIAYSLALLEEKPVIVAAAGRDFDSYAQTLAAHGLPLDGIRRADEVFTALCYITTDLNSNQITGFYPGAMTLPSLYDFPALDPAKDIAIVSPGNLDDMRRLPRFYREKGVPYIFDPGQQLPVLTAEELLDAIEGSLACITNDYELNMICKATGRSEDEIAAGTRWLVTTLGAEGAQVRGNRGENVRIAPVPVEKVLDPTGAGDAHRAGLIKGLVSGLAMPEAARLGSVSASFALEKLGTQEHAITPALFRQRYEAVFGPLPQGIFAA</sequence>
<dbReference type="EMBL" id="FPIW01000038">
    <property type="protein sequence ID" value="SFW58959.1"/>
    <property type="molecule type" value="Genomic_DNA"/>
</dbReference>
<comment type="caution">
    <text evidence="4">The sequence shown here is derived from an EMBL/GenBank/DDBJ whole genome shotgun (WGS) entry which is preliminary data.</text>
</comment>
<dbReference type="Pfam" id="PF00294">
    <property type="entry name" value="PfkB"/>
    <property type="match status" value="1"/>
</dbReference>